<accession>A0A9W3BGY6</accession>
<feature type="region of interest" description="Disordered" evidence="4">
    <location>
        <begin position="29"/>
        <end position="48"/>
    </location>
</feature>
<evidence type="ECO:0000256" key="2">
    <source>
        <dbReference type="ARBA" id="ARBA00022833"/>
    </source>
</evidence>
<evidence type="ECO:0000256" key="4">
    <source>
        <dbReference type="SAM" id="MobiDB-lite"/>
    </source>
</evidence>
<dbReference type="InterPro" id="IPR050784">
    <property type="entry name" value="IAP"/>
</dbReference>
<feature type="compositionally biased region" description="Polar residues" evidence="4">
    <location>
        <begin position="138"/>
        <end position="149"/>
    </location>
</feature>
<evidence type="ECO:0000313" key="6">
    <source>
        <dbReference type="Proteomes" id="UP001165740"/>
    </source>
</evidence>
<dbReference type="Gene3D" id="1.10.1170.10">
    <property type="entry name" value="Inhibitor Of Apoptosis Protein (2mihbC-IAP-1), Chain A"/>
    <property type="match status" value="1"/>
</dbReference>
<sequence>MEFTGPYFCFMGAGNGTIYQNVNMTNTRKRSHDQMDPQEELSMPSGNKTIRMDGNGMFIQNGAKTVRMDANGMTIQNGNKVTRMNGNGMFTVNGTNLVQMNGSGMLIQNGNSVIRMDGRGIHTERLDRTYHKAKRTRAQGSGNTVQIQEVENDDDRSDEEVKHEKEADIINAVTALGFDENEAKDLLKSGCYKSAEQLADALFEKEERLKQEHQQRQGGLNDGSQGVESSGGTTSYAETSGNGYAAVKNFCSSPGGGSVSSTVMEGAGTSAEYQKLVEEIQALKEERQCKVCMEREACITFVPCGHFVACEKCCSGLKFCPICLSTFETTIKTFIPKE</sequence>
<dbReference type="GO" id="GO:0043027">
    <property type="term" value="F:cysteine-type endopeptidase inhibitor activity involved in apoptotic process"/>
    <property type="evidence" value="ECO:0007669"/>
    <property type="project" value="TreeGrafter"/>
</dbReference>
<dbReference type="AlphaFoldDB" id="A0A9W3BGY6"/>
<keyword evidence="6" id="KW-1185">Reference proteome</keyword>
<evidence type="ECO:0000256" key="1">
    <source>
        <dbReference type="ARBA" id="ARBA00022771"/>
    </source>
</evidence>
<dbReference type="PANTHER" id="PTHR10044:SF139">
    <property type="entry name" value="DEATH-ASSOCIATED INHIBITOR OF APOPTOSIS 2"/>
    <property type="match status" value="1"/>
</dbReference>
<dbReference type="PANTHER" id="PTHR10044">
    <property type="entry name" value="INHIBITOR OF APOPTOSIS"/>
    <property type="match status" value="1"/>
</dbReference>
<dbReference type="GO" id="GO:0008270">
    <property type="term" value="F:zinc ion binding"/>
    <property type="evidence" value="ECO:0007669"/>
    <property type="project" value="UniProtKB-KW"/>
</dbReference>
<dbReference type="PROSITE" id="PS50089">
    <property type="entry name" value="ZF_RING_2"/>
    <property type="match status" value="1"/>
</dbReference>
<keyword evidence="2" id="KW-0862">Zinc</keyword>
<feature type="region of interest" description="Disordered" evidence="4">
    <location>
        <begin position="135"/>
        <end position="164"/>
    </location>
</feature>
<proteinExistence type="predicted"/>
<organism evidence="6 7">
    <name type="scientific">Biomphalaria glabrata</name>
    <name type="common">Bloodfluke planorb</name>
    <name type="synonym">Freshwater snail</name>
    <dbReference type="NCBI Taxonomy" id="6526"/>
    <lineage>
        <taxon>Eukaryota</taxon>
        <taxon>Metazoa</taxon>
        <taxon>Spiralia</taxon>
        <taxon>Lophotrochozoa</taxon>
        <taxon>Mollusca</taxon>
        <taxon>Gastropoda</taxon>
        <taxon>Heterobranchia</taxon>
        <taxon>Euthyneura</taxon>
        <taxon>Panpulmonata</taxon>
        <taxon>Hygrophila</taxon>
        <taxon>Lymnaeoidea</taxon>
        <taxon>Planorbidae</taxon>
        <taxon>Biomphalaria</taxon>
    </lineage>
</organism>
<dbReference type="GO" id="GO:0005737">
    <property type="term" value="C:cytoplasm"/>
    <property type="evidence" value="ECO:0007669"/>
    <property type="project" value="TreeGrafter"/>
</dbReference>
<protein>
    <submittedName>
        <fullName evidence="7">Uncharacterized protein LOC106075242 isoform X2</fullName>
    </submittedName>
</protein>
<evidence type="ECO:0000313" key="7">
    <source>
        <dbReference type="RefSeq" id="XP_055898700.1"/>
    </source>
</evidence>
<dbReference type="InterPro" id="IPR001841">
    <property type="entry name" value="Znf_RING"/>
</dbReference>
<feature type="compositionally biased region" description="Polar residues" evidence="4">
    <location>
        <begin position="216"/>
        <end position="235"/>
    </location>
</feature>
<dbReference type="GeneID" id="106075242"/>
<dbReference type="GO" id="GO:0005634">
    <property type="term" value="C:nucleus"/>
    <property type="evidence" value="ECO:0007669"/>
    <property type="project" value="TreeGrafter"/>
</dbReference>
<dbReference type="GO" id="GO:0031398">
    <property type="term" value="P:positive regulation of protein ubiquitination"/>
    <property type="evidence" value="ECO:0007669"/>
    <property type="project" value="TreeGrafter"/>
</dbReference>
<dbReference type="Pfam" id="PF13920">
    <property type="entry name" value="zf-C3HC4_3"/>
    <property type="match status" value="1"/>
</dbReference>
<dbReference type="GO" id="GO:0043066">
    <property type="term" value="P:negative regulation of apoptotic process"/>
    <property type="evidence" value="ECO:0007669"/>
    <property type="project" value="TreeGrafter"/>
</dbReference>
<name>A0A9W3BGY6_BIOGL</name>
<dbReference type="RefSeq" id="XP_055898700.1">
    <property type="nucleotide sequence ID" value="XM_056042725.1"/>
</dbReference>
<feature type="domain" description="RING-type" evidence="5">
    <location>
        <begin position="289"/>
        <end position="323"/>
    </location>
</feature>
<dbReference type="Proteomes" id="UP001165740">
    <property type="component" value="Chromosome 9"/>
</dbReference>
<keyword evidence="1 3" id="KW-0479">Metal-binding</keyword>
<evidence type="ECO:0000256" key="3">
    <source>
        <dbReference type="PROSITE-ProRule" id="PRU00175"/>
    </source>
</evidence>
<reference evidence="7" key="1">
    <citation type="submission" date="2025-08" db="UniProtKB">
        <authorList>
            <consortium name="RefSeq"/>
        </authorList>
    </citation>
    <scope>IDENTIFICATION</scope>
</reference>
<dbReference type="GO" id="GO:0061630">
    <property type="term" value="F:ubiquitin protein ligase activity"/>
    <property type="evidence" value="ECO:0007669"/>
    <property type="project" value="TreeGrafter"/>
</dbReference>
<feature type="region of interest" description="Disordered" evidence="4">
    <location>
        <begin position="208"/>
        <end position="235"/>
    </location>
</feature>
<keyword evidence="1 3" id="KW-0863">Zinc-finger</keyword>
<dbReference type="GO" id="GO:0051726">
    <property type="term" value="P:regulation of cell cycle"/>
    <property type="evidence" value="ECO:0007669"/>
    <property type="project" value="TreeGrafter"/>
</dbReference>
<gene>
    <name evidence="7" type="primary">LOC106075242</name>
</gene>
<evidence type="ECO:0000259" key="5">
    <source>
        <dbReference type="PROSITE" id="PS50089"/>
    </source>
</evidence>
<dbReference type="InterPro" id="IPR011029">
    <property type="entry name" value="DEATH-like_dom_sf"/>
</dbReference>
<dbReference type="Gene3D" id="1.10.533.10">
    <property type="entry name" value="Death Domain, Fas"/>
    <property type="match status" value="1"/>
</dbReference>